<dbReference type="EMBL" id="JBBEGM010000009">
    <property type="protein sequence ID" value="MEJ2863798.1"/>
    <property type="molecule type" value="Genomic_DNA"/>
</dbReference>
<evidence type="ECO:0000313" key="1">
    <source>
        <dbReference type="EMBL" id="MEJ2863798.1"/>
    </source>
</evidence>
<comment type="caution">
    <text evidence="1">The sequence shown here is derived from an EMBL/GenBank/DDBJ whole genome shotgun (WGS) entry which is preliminary data.</text>
</comment>
<name>A0ABU8MBK2_9PSEU</name>
<dbReference type="RefSeq" id="WP_337705159.1">
    <property type="nucleotide sequence ID" value="NZ_JBBEGM010000009.1"/>
</dbReference>
<dbReference type="Proteomes" id="UP001369736">
    <property type="component" value="Unassembled WGS sequence"/>
</dbReference>
<evidence type="ECO:0000313" key="2">
    <source>
        <dbReference type="Proteomes" id="UP001369736"/>
    </source>
</evidence>
<organism evidence="1 2">
    <name type="scientific">Actinomycetospora flava</name>
    <dbReference type="NCBI Taxonomy" id="3129232"/>
    <lineage>
        <taxon>Bacteria</taxon>
        <taxon>Bacillati</taxon>
        <taxon>Actinomycetota</taxon>
        <taxon>Actinomycetes</taxon>
        <taxon>Pseudonocardiales</taxon>
        <taxon>Pseudonocardiaceae</taxon>
        <taxon>Actinomycetospora</taxon>
    </lineage>
</organism>
<protein>
    <submittedName>
        <fullName evidence="1">Uncharacterized protein</fullName>
    </submittedName>
</protein>
<proteinExistence type="predicted"/>
<gene>
    <name evidence="1" type="ORF">WCD58_21755</name>
</gene>
<keyword evidence="2" id="KW-1185">Reference proteome</keyword>
<reference evidence="1 2" key="1">
    <citation type="submission" date="2024-03" db="EMBL/GenBank/DDBJ databases">
        <title>Actinomycetospora sp. OC33-EN07, a novel actinomycete isolated from wild orchid (Aerides multiflora).</title>
        <authorList>
            <person name="Suriyachadkun C."/>
        </authorList>
    </citation>
    <scope>NUCLEOTIDE SEQUENCE [LARGE SCALE GENOMIC DNA]</scope>
    <source>
        <strain evidence="1 2">OC33-EN07</strain>
    </source>
</reference>
<accession>A0ABU8MBK2</accession>
<sequence length="68" mass="7355">MSPARYEVRVAGLLSEDVAADFTEFTVRDAPAETVMYGEIVDDAHLHGVLARLQALGLQVTSLRAVPD</sequence>